<accession>A0A1I7A2J4</accession>
<evidence type="ECO:0008006" key="4">
    <source>
        <dbReference type="Google" id="ProtNLM"/>
    </source>
</evidence>
<organism evidence="2 3">
    <name type="scientific">Lishizhenia tianjinensis</name>
    <dbReference type="NCBI Taxonomy" id="477690"/>
    <lineage>
        <taxon>Bacteria</taxon>
        <taxon>Pseudomonadati</taxon>
        <taxon>Bacteroidota</taxon>
        <taxon>Flavobacteriia</taxon>
        <taxon>Flavobacteriales</taxon>
        <taxon>Crocinitomicaceae</taxon>
        <taxon>Lishizhenia</taxon>
    </lineage>
</organism>
<keyword evidence="1" id="KW-1133">Transmembrane helix</keyword>
<evidence type="ECO:0000313" key="3">
    <source>
        <dbReference type="Proteomes" id="UP000236454"/>
    </source>
</evidence>
<keyword evidence="3" id="KW-1185">Reference proteome</keyword>
<evidence type="ECO:0000256" key="1">
    <source>
        <dbReference type="SAM" id="Phobius"/>
    </source>
</evidence>
<dbReference type="Proteomes" id="UP000236454">
    <property type="component" value="Unassembled WGS sequence"/>
</dbReference>
<name>A0A1I7A2J4_9FLAO</name>
<feature type="transmembrane region" description="Helical" evidence="1">
    <location>
        <begin position="172"/>
        <end position="190"/>
    </location>
</feature>
<dbReference type="RefSeq" id="WP_090248635.1">
    <property type="nucleotide sequence ID" value="NZ_FPAS01000002.1"/>
</dbReference>
<gene>
    <name evidence="2" type="ORF">SAMN05216474_1840</name>
</gene>
<sequence length="323" mass="37089">MRSLIYITLILFSISPLLAQRAHMSLNKSSVEIGVPFELTLSFTYNQALDSIVYTAAQNVLLGKISQANGVSVNNKTYELEISKAFSDTLYKENNTYHWLGKYELIAWDSAYVMINDQSIVFEDSLFYFNPVIIEVKSPIADGTKGIYDIKEFSTELEEAKPSWLVFLIKHWWWLSIILVLLFILIILQLKKAPVEAQKKRIITKVSPKESALKAIKALEESRLYETDLKEYYYQLSIIIRAFLSRHYASNFMDNTTHETKLDLIHRDLSDETISIIVTLLSQADMVKFAKSKPELDDILRTGNKAKQIVSEIAEIELKLDDN</sequence>
<reference evidence="2 3" key="1">
    <citation type="submission" date="2016-10" db="EMBL/GenBank/DDBJ databases">
        <authorList>
            <person name="de Groot N.N."/>
        </authorList>
    </citation>
    <scope>NUCLEOTIDE SEQUENCE [LARGE SCALE GENOMIC DNA]</scope>
    <source>
        <strain evidence="2 3">CGMCC 1.7005</strain>
    </source>
</reference>
<dbReference type="AlphaFoldDB" id="A0A1I7A2J4"/>
<dbReference type="STRING" id="477690.SAMN05216474_1840"/>
<keyword evidence="1" id="KW-0472">Membrane</keyword>
<evidence type="ECO:0000313" key="2">
    <source>
        <dbReference type="EMBL" id="SFT69139.1"/>
    </source>
</evidence>
<dbReference type="OrthoDB" id="9807384at2"/>
<dbReference type="EMBL" id="FPAS01000002">
    <property type="protein sequence ID" value="SFT69139.1"/>
    <property type="molecule type" value="Genomic_DNA"/>
</dbReference>
<keyword evidence="1" id="KW-0812">Transmembrane</keyword>
<protein>
    <recommendedName>
        <fullName evidence="4">Oxygen tolerance</fullName>
    </recommendedName>
</protein>
<proteinExistence type="predicted"/>